<sequence length="341" mass="36589">MMFAEEKELERELGRPGAGLVAEAAAWEGDVIVLGAGGKIGTGIATMARRALDEAGRKEVRVLAASRWTDEGSRARIEATGVDTVTTDLSDPAAVDALPDASNVVFLVGAKFGTATNTDEAWMTNTVLPAYVARRYAHSRITALSTGNVYPLSSPMTGGPVETDETGPVGEYAITCRGREQVFTHGARTRGTHVALVRLNYACEPRYGVVSDIARRVHAGEPVDLSIGAVNVVWQRYTNEVVLRTLGHADTSPFVLNLTGPETASVRGIATRLGEELGATPVFTGMEGETSLLSNAAKCHALFGYPDRTLGELIRMQAAWIRTGGQLWNKPTKFERRDGKF</sequence>
<evidence type="ECO:0000313" key="1">
    <source>
        <dbReference type="EMBL" id="MEU1952431.1"/>
    </source>
</evidence>
<dbReference type="InterPro" id="IPR036291">
    <property type="entry name" value="NAD(P)-bd_dom_sf"/>
</dbReference>
<organism evidence="1 2">
    <name type="scientific">Nocardia rhamnosiphila</name>
    <dbReference type="NCBI Taxonomy" id="426716"/>
    <lineage>
        <taxon>Bacteria</taxon>
        <taxon>Bacillati</taxon>
        <taxon>Actinomycetota</taxon>
        <taxon>Actinomycetes</taxon>
        <taxon>Mycobacteriales</taxon>
        <taxon>Nocardiaceae</taxon>
        <taxon>Nocardia</taxon>
    </lineage>
</organism>
<accession>A0ABV2WNH3</accession>
<dbReference type="EMBL" id="JBEYBF010000006">
    <property type="protein sequence ID" value="MEU1952431.1"/>
    <property type="molecule type" value="Genomic_DNA"/>
</dbReference>
<dbReference type="Proteomes" id="UP001550628">
    <property type="component" value="Unassembled WGS sequence"/>
</dbReference>
<comment type="caution">
    <text evidence="1">The sequence shown here is derived from an EMBL/GenBank/DDBJ whole genome shotgun (WGS) entry which is preliminary data.</text>
</comment>
<evidence type="ECO:0000313" key="2">
    <source>
        <dbReference type="Proteomes" id="UP001550628"/>
    </source>
</evidence>
<name>A0ABV2WNH3_9NOCA</name>
<dbReference type="Gene3D" id="3.40.50.720">
    <property type="entry name" value="NAD(P)-binding Rossmann-like Domain"/>
    <property type="match status" value="1"/>
</dbReference>
<dbReference type="GeneID" id="96242552"/>
<protein>
    <submittedName>
        <fullName evidence="1">NAD(P)-dependent oxidoreductase</fullName>
    </submittedName>
</protein>
<dbReference type="SUPFAM" id="SSF51735">
    <property type="entry name" value="NAD(P)-binding Rossmann-fold domains"/>
    <property type="match status" value="1"/>
</dbReference>
<keyword evidence="2" id="KW-1185">Reference proteome</keyword>
<dbReference type="RefSeq" id="WP_210436754.1">
    <property type="nucleotide sequence ID" value="NZ_JBEYBD010000004.1"/>
</dbReference>
<reference evidence="1 2" key="1">
    <citation type="submission" date="2024-06" db="EMBL/GenBank/DDBJ databases">
        <title>The Natural Products Discovery Center: Release of the First 8490 Sequenced Strains for Exploring Actinobacteria Biosynthetic Diversity.</title>
        <authorList>
            <person name="Kalkreuter E."/>
            <person name="Kautsar S.A."/>
            <person name="Yang D."/>
            <person name="Bader C.D."/>
            <person name="Teijaro C.N."/>
            <person name="Fluegel L."/>
            <person name="Davis C.M."/>
            <person name="Simpson J.R."/>
            <person name="Lauterbach L."/>
            <person name="Steele A.D."/>
            <person name="Gui C."/>
            <person name="Meng S."/>
            <person name="Li G."/>
            <person name="Viehrig K."/>
            <person name="Ye F."/>
            <person name="Su P."/>
            <person name="Kiefer A.F."/>
            <person name="Nichols A."/>
            <person name="Cepeda A.J."/>
            <person name="Yan W."/>
            <person name="Fan B."/>
            <person name="Jiang Y."/>
            <person name="Adhikari A."/>
            <person name="Zheng C.-J."/>
            <person name="Schuster L."/>
            <person name="Cowan T.M."/>
            <person name="Smanski M.J."/>
            <person name="Chevrette M.G."/>
            <person name="De Carvalho L.P.S."/>
            <person name="Shen B."/>
        </authorList>
    </citation>
    <scope>NUCLEOTIDE SEQUENCE [LARGE SCALE GENOMIC DNA]</scope>
    <source>
        <strain evidence="1 2">NPDC019708</strain>
    </source>
</reference>
<gene>
    <name evidence="1" type="ORF">ABZ510_11260</name>
</gene>
<proteinExistence type="predicted"/>